<evidence type="ECO:0000313" key="2">
    <source>
        <dbReference type="EMBL" id="KIW65125.1"/>
    </source>
</evidence>
<feature type="region of interest" description="Disordered" evidence="1">
    <location>
        <begin position="135"/>
        <end position="156"/>
    </location>
</feature>
<proteinExistence type="predicted"/>
<organism evidence="2 3">
    <name type="scientific">Phialophora macrospora</name>
    <dbReference type="NCBI Taxonomy" id="1851006"/>
    <lineage>
        <taxon>Eukaryota</taxon>
        <taxon>Fungi</taxon>
        <taxon>Dikarya</taxon>
        <taxon>Ascomycota</taxon>
        <taxon>Pezizomycotina</taxon>
        <taxon>Eurotiomycetes</taxon>
        <taxon>Chaetothyriomycetidae</taxon>
        <taxon>Chaetothyriales</taxon>
        <taxon>Herpotrichiellaceae</taxon>
        <taxon>Phialophora</taxon>
    </lineage>
</organism>
<dbReference type="HOGENOM" id="CLU_1686344_0_0_1"/>
<feature type="region of interest" description="Disordered" evidence="1">
    <location>
        <begin position="73"/>
        <end position="109"/>
    </location>
</feature>
<feature type="compositionally biased region" description="Acidic residues" evidence="1">
    <location>
        <begin position="136"/>
        <end position="145"/>
    </location>
</feature>
<dbReference type="Proteomes" id="UP000054266">
    <property type="component" value="Unassembled WGS sequence"/>
</dbReference>
<keyword evidence="3" id="KW-1185">Reference proteome</keyword>
<dbReference type="AlphaFoldDB" id="A0A0D2FE58"/>
<evidence type="ECO:0000313" key="3">
    <source>
        <dbReference type="Proteomes" id="UP000054266"/>
    </source>
</evidence>
<evidence type="ECO:0000256" key="1">
    <source>
        <dbReference type="SAM" id="MobiDB-lite"/>
    </source>
</evidence>
<feature type="compositionally biased region" description="Basic and acidic residues" evidence="1">
    <location>
        <begin position="96"/>
        <end position="107"/>
    </location>
</feature>
<protein>
    <submittedName>
        <fullName evidence="2">Uncharacterized protein</fullName>
    </submittedName>
</protein>
<feature type="compositionally biased region" description="Basic and acidic residues" evidence="1">
    <location>
        <begin position="146"/>
        <end position="156"/>
    </location>
</feature>
<sequence length="156" mass="17669">MKVVLAIPQRRIRTTFRGSLRGSASAENTRRYTSTQYTTKGGHQPIFAKLAQRIQMSSSSSPSKDLHAIRLSRSISTAHTDRLQRQGGRPFAKGKTGADKEVRRARTSDPLADCQQWPTIPWRSVGWKMVISAVQEESEAEEEEETARRLEWKVTE</sequence>
<name>A0A0D2FE58_9EURO</name>
<dbReference type="EMBL" id="KN846960">
    <property type="protein sequence ID" value="KIW65125.1"/>
    <property type="molecule type" value="Genomic_DNA"/>
</dbReference>
<accession>A0A0D2FE58</accession>
<gene>
    <name evidence="2" type="ORF">PV04_07408</name>
</gene>
<reference evidence="2 3" key="1">
    <citation type="submission" date="2015-01" db="EMBL/GenBank/DDBJ databases">
        <title>The Genome Sequence of Capronia semiimmersa CBS27337.</title>
        <authorList>
            <consortium name="The Broad Institute Genomics Platform"/>
            <person name="Cuomo C."/>
            <person name="de Hoog S."/>
            <person name="Gorbushina A."/>
            <person name="Stielow B."/>
            <person name="Teixiera M."/>
            <person name="Abouelleil A."/>
            <person name="Chapman S.B."/>
            <person name="Priest M."/>
            <person name="Young S.K."/>
            <person name="Wortman J."/>
            <person name="Nusbaum C."/>
            <person name="Birren B."/>
        </authorList>
    </citation>
    <scope>NUCLEOTIDE SEQUENCE [LARGE SCALE GENOMIC DNA]</scope>
    <source>
        <strain evidence="2 3">CBS 27337</strain>
    </source>
</reference>